<evidence type="ECO:0000256" key="7">
    <source>
        <dbReference type="ARBA" id="ARBA00022946"/>
    </source>
</evidence>
<evidence type="ECO:0000256" key="2">
    <source>
        <dbReference type="ARBA" id="ARBA00022528"/>
    </source>
</evidence>
<keyword evidence="4" id="KW-0507">mRNA processing</keyword>
<dbReference type="PROSITE" id="PS51295">
    <property type="entry name" value="CRM"/>
    <property type="match status" value="4"/>
</dbReference>
<feature type="compositionally biased region" description="Acidic residues" evidence="12">
    <location>
        <begin position="1390"/>
        <end position="1400"/>
    </location>
</feature>
<dbReference type="PANTHER" id="PTHR31846:SF7">
    <property type="entry name" value="CRS1 _ YHBY (CRM) DOMAIN-CONTAINING PROTEIN"/>
    <property type="match status" value="1"/>
</dbReference>
<evidence type="ECO:0000256" key="11">
    <source>
        <dbReference type="SAM" id="Coils"/>
    </source>
</evidence>
<dbReference type="GO" id="GO:0003723">
    <property type="term" value="F:RNA binding"/>
    <property type="evidence" value="ECO:0007669"/>
    <property type="project" value="UniProtKB-UniRule"/>
</dbReference>
<feature type="domain" description="CRM" evidence="13">
    <location>
        <begin position="526"/>
        <end position="622"/>
    </location>
</feature>
<dbReference type="SMART" id="SM01103">
    <property type="entry name" value="CRS1_YhbY"/>
    <property type="match status" value="4"/>
</dbReference>
<sequence>MALLQFSGACVGLAASGASLEDGWNRSLSSAAHFRGIANEGQKFVSLVCKRENENFKRENDRQNLVQAVYEVRQQVENEGSGNSESRSRQFLGAGRGSWNERSAGRGRGRGRGGGGGDRGRGRRGRGGGTENFSRERRTDTHEYPRRSRFAGADDDEENSHRPSSSNGGDFEFRRENGDRGNGYGAARGQRWESRTSDGGNGRGNYRGQASEREESYARGSYGRGRARPENGAGRFSSRGSDDTRRNDGRDTRDRGTNGRGRGYATGRSHFRGEASSQDDNFRVNLPERSDSRERNAGGGKFALKNDRGESKVPWTGLEEKHRNAGKAKGSLPTYQTVTPRQSASQFNSDRSVFKAPWEQGSEAEPSPRSFGERDFTLKNPLIERLQRLPPTVIDNFEEDVDEADDDESQTTSFVPGGEKSAMARIVEKLSRIPSSQKLYESRNKGGRSSDASSIFLPKTAEPLFPMVQKGWSTPDHPVPTPAQVPRKNRPDTRFPWEREEEEMLKMSESPAEKQKRVKAPSLAELTIPEEELKRLRSLGILARHRIKIGKAGVTTGIVEAVHNEWRDNEVVRVKAEGPPAMNMKKTHQELEERTGGLVVWRAGGACLLYRGKDYVPPQLRGLLGAESAEENEVTEKSDGEKENGDAADDTDTDEEGEEKSRESVVVVPKVPKSVYDPDMERELEEILTALGPRYVDWSGGNPVPVDADQLLDTDVQFTKPYRLLPYGVKSSLSNNEMTELRRLARPIPPHFVLGRNRHLDGLAAAIVKLWEKSEIAKIAVKRGVQNTNHERMGEELKRLTGGVLLARDKYFIVLYRGKDFLPPSVAAALSERQAMTQALQEEEEKVRLLAKTTTLPQISEGDITVAGTLTETLEAKANWEVRKNSEEERISRENARRRAKLDLARRIERKLAITMAKKQKAVLELEKVEKRLRPAGPPLDRELITEEEMHMYLKLGLKMKAFLLLGRRGVFDGTIENMHLHWKHRELVKIIYKARNKIDLEQTAKMLEYESGGILIGTVPTSKGQAIIVYRGKNYSRPPELRPKSLLTKRQALKRSIELQRQEALERHMLALEKEIQFMQADLNKLGEEEEEQTEGTTSSGSDAAHSSDFDEDEEDIRFTGVKTEAVVEDPGVGYLSKRGKLDPLFRADPLSRREKLILRQKALKSRKAAHFNVGASNVVSGLGRAIRIHFQKHALVKVGVKGRAKGTPVEEIISQLENATGGTLVSQEASKIILYRGWPDGEERPKQDWHYEEDITPELRDAMITEEGMDKQFFEDESDNSDWEKAEEGDSDWDENEDDDDELMQARGKLDFEDDSDWDEDEDLEDDDDGGDDSEGVISRWQEDGSVSGLDGDHEVVHKVAAAERDGNDFEYEDDADDDVDFEWNEVEDGALSEDDDESHIKTEEPQPRN</sequence>
<feature type="domain" description="CRM" evidence="13">
    <location>
        <begin position="1150"/>
        <end position="1249"/>
    </location>
</feature>
<reference evidence="14 15" key="1">
    <citation type="submission" date="2024-09" db="EMBL/GenBank/DDBJ databases">
        <title>Chromosome-scale assembly of Riccia fluitans.</title>
        <authorList>
            <person name="Paukszto L."/>
            <person name="Sawicki J."/>
            <person name="Karawczyk K."/>
            <person name="Piernik-Szablinska J."/>
            <person name="Szczecinska M."/>
            <person name="Mazdziarz M."/>
        </authorList>
    </citation>
    <scope>NUCLEOTIDE SEQUENCE [LARGE SCALE GENOMIC DNA]</scope>
    <source>
        <strain evidence="14">Rf_01</strain>
        <tissue evidence="14">Aerial parts of the thallus</tissue>
    </source>
</reference>
<dbReference type="EMBL" id="JBHFFA010000003">
    <property type="protein sequence ID" value="KAL2635271.1"/>
    <property type="molecule type" value="Genomic_DNA"/>
</dbReference>
<name>A0ABD1YXH9_9MARC</name>
<evidence type="ECO:0000256" key="3">
    <source>
        <dbReference type="ARBA" id="ARBA00022640"/>
    </source>
</evidence>
<feature type="compositionally biased region" description="Basic and acidic residues" evidence="12">
    <location>
        <begin position="133"/>
        <end position="146"/>
    </location>
</feature>
<evidence type="ECO:0000259" key="13">
    <source>
        <dbReference type="PROSITE" id="PS51295"/>
    </source>
</evidence>
<keyword evidence="7" id="KW-0809">Transit peptide</keyword>
<evidence type="ECO:0000256" key="10">
    <source>
        <dbReference type="PROSITE-ProRule" id="PRU00626"/>
    </source>
</evidence>
<feature type="compositionally biased region" description="Polar residues" evidence="12">
    <location>
        <begin position="333"/>
        <end position="351"/>
    </location>
</feature>
<accession>A0ABD1YXH9</accession>
<evidence type="ECO:0000256" key="1">
    <source>
        <dbReference type="ARBA" id="ARBA00004229"/>
    </source>
</evidence>
<feature type="region of interest" description="Disordered" evidence="12">
    <location>
        <begin position="76"/>
        <end position="374"/>
    </location>
</feature>
<dbReference type="GO" id="GO:0006397">
    <property type="term" value="P:mRNA processing"/>
    <property type="evidence" value="ECO:0007669"/>
    <property type="project" value="UniProtKB-KW"/>
</dbReference>
<keyword evidence="5" id="KW-0677">Repeat</keyword>
<dbReference type="Pfam" id="PF01985">
    <property type="entry name" value="CRS1_YhbY"/>
    <property type="match status" value="4"/>
</dbReference>
<dbReference type="Gene3D" id="3.30.110.60">
    <property type="entry name" value="YhbY-like"/>
    <property type="match status" value="4"/>
</dbReference>
<keyword evidence="3" id="KW-0934">Plastid</keyword>
<dbReference type="GO" id="GO:1990904">
    <property type="term" value="C:ribonucleoprotein complex"/>
    <property type="evidence" value="ECO:0007669"/>
    <property type="project" value="UniProtKB-KW"/>
</dbReference>
<keyword evidence="6 10" id="KW-0694">RNA-binding</keyword>
<feature type="region of interest" description="Disordered" evidence="12">
    <location>
        <begin position="1390"/>
        <end position="1412"/>
    </location>
</feature>
<feature type="coiled-coil region" evidence="11">
    <location>
        <begin position="826"/>
        <end position="853"/>
    </location>
</feature>
<evidence type="ECO:0000256" key="5">
    <source>
        <dbReference type="ARBA" id="ARBA00022737"/>
    </source>
</evidence>
<dbReference type="Proteomes" id="UP001605036">
    <property type="component" value="Unassembled WGS sequence"/>
</dbReference>
<keyword evidence="9" id="KW-0687">Ribonucleoprotein</keyword>
<feature type="domain" description="CRM" evidence="13">
    <location>
        <begin position="943"/>
        <end position="1043"/>
    </location>
</feature>
<dbReference type="FunFam" id="3.30.110.60:FF:000002">
    <property type="entry name" value="CRS2-associated factor 1, chloroplastic"/>
    <property type="match status" value="2"/>
</dbReference>
<evidence type="ECO:0000256" key="4">
    <source>
        <dbReference type="ARBA" id="ARBA00022664"/>
    </source>
</evidence>
<dbReference type="GO" id="GO:0000373">
    <property type="term" value="P:Group II intron splicing"/>
    <property type="evidence" value="ECO:0007669"/>
    <property type="project" value="UniProtKB-ARBA"/>
</dbReference>
<dbReference type="GO" id="GO:0009507">
    <property type="term" value="C:chloroplast"/>
    <property type="evidence" value="ECO:0007669"/>
    <property type="project" value="UniProtKB-SubCell"/>
</dbReference>
<proteinExistence type="predicted"/>
<comment type="caution">
    <text evidence="14">The sequence shown here is derived from an EMBL/GenBank/DDBJ whole genome shotgun (WGS) entry which is preliminary data.</text>
</comment>
<evidence type="ECO:0000313" key="14">
    <source>
        <dbReference type="EMBL" id="KAL2635271.1"/>
    </source>
</evidence>
<evidence type="ECO:0000256" key="9">
    <source>
        <dbReference type="ARBA" id="ARBA00023274"/>
    </source>
</evidence>
<feature type="domain" description="CRM" evidence="13">
    <location>
        <begin position="731"/>
        <end position="828"/>
    </location>
</feature>
<feature type="compositionally biased region" description="Basic and acidic residues" evidence="12">
    <location>
        <begin position="1401"/>
        <end position="1412"/>
    </location>
</feature>
<keyword evidence="11" id="KW-0175">Coiled coil</keyword>
<organism evidence="14 15">
    <name type="scientific">Riccia fluitans</name>
    <dbReference type="NCBI Taxonomy" id="41844"/>
    <lineage>
        <taxon>Eukaryota</taxon>
        <taxon>Viridiplantae</taxon>
        <taxon>Streptophyta</taxon>
        <taxon>Embryophyta</taxon>
        <taxon>Marchantiophyta</taxon>
        <taxon>Marchantiopsida</taxon>
        <taxon>Marchantiidae</taxon>
        <taxon>Marchantiales</taxon>
        <taxon>Ricciaceae</taxon>
        <taxon>Riccia</taxon>
    </lineage>
</organism>
<keyword evidence="15" id="KW-1185">Reference proteome</keyword>
<feature type="region of interest" description="Disordered" evidence="12">
    <location>
        <begin position="471"/>
        <end position="492"/>
    </location>
</feature>
<dbReference type="InterPro" id="IPR001890">
    <property type="entry name" value="RNA-binding_CRM"/>
</dbReference>
<comment type="subcellular location">
    <subcellularLocation>
        <location evidence="1">Plastid</location>
        <location evidence="1">Chloroplast</location>
    </subcellularLocation>
</comment>
<evidence type="ECO:0000256" key="6">
    <source>
        <dbReference type="ARBA" id="ARBA00022884"/>
    </source>
</evidence>
<keyword evidence="2" id="KW-0150">Chloroplast</keyword>
<feature type="region of interest" description="Disordered" evidence="12">
    <location>
        <begin position="401"/>
        <end position="421"/>
    </location>
</feature>
<dbReference type="PANTHER" id="PTHR31846">
    <property type="entry name" value="CRS1 / YHBY (CRM) DOMAIN-CONTAINING PROTEIN"/>
    <property type="match status" value="1"/>
</dbReference>
<feature type="compositionally biased region" description="Acidic residues" evidence="12">
    <location>
        <begin position="646"/>
        <end position="658"/>
    </location>
</feature>
<keyword evidence="8" id="KW-0508">mRNA splicing</keyword>
<evidence type="ECO:0000256" key="12">
    <source>
        <dbReference type="SAM" id="MobiDB-lite"/>
    </source>
</evidence>
<evidence type="ECO:0000256" key="8">
    <source>
        <dbReference type="ARBA" id="ARBA00023187"/>
    </source>
</evidence>
<feature type="compositionally biased region" description="Basic and acidic residues" evidence="12">
    <location>
        <begin position="634"/>
        <end position="645"/>
    </location>
</feature>
<gene>
    <name evidence="14" type="ORF">R1flu_006750</name>
</gene>
<dbReference type="InterPro" id="IPR045278">
    <property type="entry name" value="CRS1/CFM2/CFM3"/>
</dbReference>
<feature type="region of interest" description="Disordered" evidence="12">
    <location>
        <begin position="624"/>
        <end position="666"/>
    </location>
</feature>
<dbReference type="SUPFAM" id="SSF75471">
    <property type="entry name" value="YhbY-like"/>
    <property type="match status" value="4"/>
</dbReference>
<feature type="compositionally biased region" description="Acidic residues" evidence="12">
    <location>
        <begin position="1314"/>
        <end position="1337"/>
    </location>
</feature>
<feature type="compositionally biased region" description="Basic and acidic residues" evidence="12">
    <location>
        <begin position="280"/>
        <end position="296"/>
    </location>
</feature>
<feature type="compositionally biased region" description="Basic and acidic residues" evidence="12">
    <location>
        <begin position="240"/>
        <end position="257"/>
    </location>
</feature>
<feature type="compositionally biased region" description="Acidic residues" evidence="12">
    <location>
        <begin position="1291"/>
        <end position="1305"/>
    </location>
</feature>
<dbReference type="InterPro" id="IPR035920">
    <property type="entry name" value="YhbY-like_sf"/>
</dbReference>
<feature type="region of interest" description="Disordered" evidence="12">
    <location>
        <begin position="1276"/>
        <end position="1359"/>
    </location>
</feature>
<feature type="region of interest" description="Disordered" evidence="12">
    <location>
        <begin position="1088"/>
        <end position="1116"/>
    </location>
</feature>
<protein>
    <recommendedName>
        <fullName evidence="13">CRM domain-containing protein</fullName>
    </recommendedName>
</protein>
<evidence type="ECO:0000313" key="15">
    <source>
        <dbReference type="Proteomes" id="UP001605036"/>
    </source>
</evidence>